<dbReference type="Pfam" id="PF01248">
    <property type="entry name" value="Ribosomal_L7Ae"/>
    <property type="match status" value="1"/>
</dbReference>
<dbReference type="Gene3D" id="3.30.1330.30">
    <property type="match status" value="1"/>
</dbReference>
<proteinExistence type="inferred from homology"/>
<dbReference type="GO" id="GO:1990904">
    <property type="term" value="C:ribonucleoprotein complex"/>
    <property type="evidence" value="ECO:0007669"/>
    <property type="project" value="UniProtKB-KW"/>
</dbReference>
<gene>
    <name evidence="6" type="ORF">DASB73_005260</name>
</gene>
<evidence type="ECO:0000313" key="6">
    <source>
        <dbReference type="EMBL" id="GMM49568.1"/>
    </source>
</evidence>
<dbReference type="GO" id="GO:0005840">
    <property type="term" value="C:ribosome"/>
    <property type="evidence" value="ECO:0007669"/>
    <property type="project" value="UniProtKB-KW"/>
</dbReference>
<dbReference type="GO" id="GO:0003735">
    <property type="term" value="F:structural constituent of ribosome"/>
    <property type="evidence" value="ECO:0007669"/>
    <property type="project" value="InterPro"/>
</dbReference>
<dbReference type="Proteomes" id="UP001362899">
    <property type="component" value="Unassembled WGS sequence"/>
</dbReference>
<comment type="similarity">
    <text evidence="1 4">Belongs to the eukaryotic ribosomal protein eS12 family.</text>
</comment>
<dbReference type="InterPro" id="IPR029064">
    <property type="entry name" value="Ribosomal_eL30-like_sf"/>
</dbReference>
<dbReference type="PRINTS" id="PR00972">
    <property type="entry name" value="RIBSOMALS12E"/>
</dbReference>
<dbReference type="SUPFAM" id="SSF55315">
    <property type="entry name" value="L30e-like"/>
    <property type="match status" value="1"/>
</dbReference>
<evidence type="ECO:0000256" key="1">
    <source>
        <dbReference type="ARBA" id="ARBA00005824"/>
    </source>
</evidence>
<evidence type="ECO:0000256" key="2">
    <source>
        <dbReference type="ARBA" id="ARBA00022980"/>
    </source>
</evidence>
<comment type="caution">
    <text evidence="6">The sequence shown here is derived from an EMBL/GenBank/DDBJ whole genome shotgun (WGS) entry which is preliminary data.</text>
</comment>
<reference evidence="6 7" key="1">
    <citation type="journal article" date="2023" name="Elife">
        <title>Identification of key yeast species and microbe-microbe interactions impacting larval growth of Drosophila in the wild.</title>
        <authorList>
            <person name="Mure A."/>
            <person name="Sugiura Y."/>
            <person name="Maeda R."/>
            <person name="Honda K."/>
            <person name="Sakurai N."/>
            <person name="Takahashi Y."/>
            <person name="Watada M."/>
            <person name="Katoh T."/>
            <person name="Gotoh A."/>
            <person name="Gotoh Y."/>
            <person name="Taniguchi I."/>
            <person name="Nakamura K."/>
            <person name="Hayashi T."/>
            <person name="Katayama T."/>
            <person name="Uemura T."/>
            <person name="Hattori Y."/>
        </authorList>
    </citation>
    <scope>NUCLEOTIDE SEQUENCE [LARGE SCALE GENOMIC DNA]</scope>
    <source>
        <strain evidence="6 7">SB-73</strain>
    </source>
</reference>
<sequence>MSDVEEIQNETQNEIEVSAQAAAPGELSIEDAVKGALRIALASQGLARGLREAVKALVCEDAQLCILVESVDEDAYIKLVEALCQAPSTPVPLIKVSDAKALGEWAGLGKIDRDGNARKVVGCSCVVIKEWGADSLERQTLIKHFQS</sequence>
<name>A0AAV5REM0_STABA</name>
<evidence type="ECO:0000256" key="3">
    <source>
        <dbReference type="ARBA" id="ARBA00023274"/>
    </source>
</evidence>
<dbReference type="EMBL" id="BTGC01000003">
    <property type="protein sequence ID" value="GMM49568.1"/>
    <property type="molecule type" value="Genomic_DNA"/>
</dbReference>
<evidence type="ECO:0000259" key="5">
    <source>
        <dbReference type="Pfam" id="PF01248"/>
    </source>
</evidence>
<keyword evidence="3 4" id="KW-0687">Ribonucleoprotein</keyword>
<keyword evidence="7" id="KW-1185">Reference proteome</keyword>
<accession>A0AAV5REM0</accession>
<dbReference type="GO" id="GO:0006412">
    <property type="term" value="P:translation"/>
    <property type="evidence" value="ECO:0007669"/>
    <property type="project" value="InterPro"/>
</dbReference>
<dbReference type="AlphaFoldDB" id="A0AAV5REM0"/>
<evidence type="ECO:0000256" key="4">
    <source>
        <dbReference type="RuleBase" id="RU000670"/>
    </source>
</evidence>
<feature type="domain" description="Ribosomal protein eL8/eL30/eS12/Gadd45" evidence="5">
    <location>
        <begin position="31"/>
        <end position="127"/>
    </location>
</feature>
<dbReference type="FunFam" id="3.30.1330.30:FF:000019">
    <property type="entry name" value="40S ribosomal protein S12"/>
    <property type="match status" value="1"/>
</dbReference>
<keyword evidence="2 4" id="KW-0689">Ribosomal protein</keyword>
<evidence type="ECO:0000313" key="7">
    <source>
        <dbReference type="Proteomes" id="UP001362899"/>
    </source>
</evidence>
<dbReference type="InterPro" id="IPR004038">
    <property type="entry name" value="Ribosomal_eL8/eL30/eS12/Gad45"/>
</dbReference>
<dbReference type="InterPro" id="IPR000530">
    <property type="entry name" value="Ribosomal_eS12"/>
</dbReference>
<organism evidence="6 7">
    <name type="scientific">Starmerella bacillaris</name>
    <name type="common">Yeast</name>
    <name type="synonym">Candida zemplinina</name>
    <dbReference type="NCBI Taxonomy" id="1247836"/>
    <lineage>
        <taxon>Eukaryota</taxon>
        <taxon>Fungi</taxon>
        <taxon>Dikarya</taxon>
        <taxon>Ascomycota</taxon>
        <taxon>Saccharomycotina</taxon>
        <taxon>Dipodascomycetes</taxon>
        <taxon>Dipodascales</taxon>
        <taxon>Trichomonascaceae</taxon>
        <taxon>Starmerella</taxon>
    </lineage>
</organism>
<dbReference type="PANTHER" id="PTHR11843">
    <property type="entry name" value="40S RIBOSOMAL PROTEIN S12"/>
    <property type="match status" value="1"/>
</dbReference>
<protein>
    <recommendedName>
        <fullName evidence="4">40S ribosomal protein S12</fullName>
    </recommendedName>
</protein>